<gene>
    <name evidence="1" type="ORF">PDIGIT_LOCUS5541</name>
</gene>
<accession>A0A9W4UCR0</accession>
<reference evidence="1" key="1">
    <citation type="submission" date="2023-01" db="EMBL/GenBank/DDBJ databases">
        <authorList>
            <person name="Van Ghelder C."/>
            <person name="Rancurel C."/>
        </authorList>
    </citation>
    <scope>NUCLEOTIDE SEQUENCE</scope>
    <source>
        <strain evidence="1">CNCM I-4278</strain>
    </source>
</reference>
<evidence type="ECO:0000313" key="1">
    <source>
        <dbReference type="EMBL" id="CAI6332516.1"/>
    </source>
</evidence>
<protein>
    <submittedName>
        <fullName evidence="1">Uncharacterized protein</fullName>
    </submittedName>
</protein>
<proteinExistence type="predicted"/>
<organism evidence="1 2">
    <name type="scientific">Periconia digitata</name>
    <dbReference type="NCBI Taxonomy" id="1303443"/>
    <lineage>
        <taxon>Eukaryota</taxon>
        <taxon>Fungi</taxon>
        <taxon>Dikarya</taxon>
        <taxon>Ascomycota</taxon>
        <taxon>Pezizomycotina</taxon>
        <taxon>Dothideomycetes</taxon>
        <taxon>Pleosporomycetidae</taxon>
        <taxon>Pleosporales</taxon>
        <taxon>Massarineae</taxon>
        <taxon>Periconiaceae</taxon>
        <taxon>Periconia</taxon>
    </lineage>
</organism>
<evidence type="ECO:0000313" key="2">
    <source>
        <dbReference type="Proteomes" id="UP001152607"/>
    </source>
</evidence>
<dbReference type="EMBL" id="CAOQHR010000003">
    <property type="protein sequence ID" value="CAI6332516.1"/>
    <property type="molecule type" value="Genomic_DNA"/>
</dbReference>
<name>A0A9W4UCR0_9PLEO</name>
<dbReference type="AlphaFoldDB" id="A0A9W4UCR0"/>
<sequence>MRKLRARTPHVGVATSFSHFPHRRWSIKPSLHLPPPLLVLSTTTALYLLASTSSTLCPPTNNTTTTIIMSASNAPDYTLTGVQKWAEETFPSAFETVRTKTTRSHLWFSFAGDLDKDVYTDTTMLNIGMFVRKDKADEPEIRRQLHASLRKDGDITFTAVKQYEFSHPDLLSDKVEFNYIFRSIFLVEAEENRIRMLKSLCRYLYLKSDDHTTVKEFKSTTYIKPNFFKLACERVEEATITGLYNDRRTLREFKEEMRQKQHTIVIHDNTPNPAA</sequence>
<comment type="caution">
    <text evidence="1">The sequence shown here is derived from an EMBL/GenBank/DDBJ whole genome shotgun (WGS) entry which is preliminary data.</text>
</comment>
<dbReference type="Proteomes" id="UP001152607">
    <property type="component" value="Unassembled WGS sequence"/>
</dbReference>
<keyword evidence="2" id="KW-1185">Reference proteome</keyword>